<dbReference type="EMBL" id="JADJOT010000008">
    <property type="protein sequence ID" value="MBK7954198.1"/>
    <property type="molecule type" value="Genomic_DNA"/>
</dbReference>
<evidence type="ECO:0000313" key="2">
    <source>
        <dbReference type="Proteomes" id="UP000706151"/>
    </source>
</evidence>
<comment type="caution">
    <text evidence="1">The sequence shown here is derived from an EMBL/GenBank/DDBJ whole genome shotgun (WGS) entry which is preliminary data.</text>
</comment>
<dbReference type="AlphaFoldDB" id="A0A935TB39"/>
<reference evidence="1 2" key="1">
    <citation type="submission" date="2020-10" db="EMBL/GenBank/DDBJ databases">
        <title>Connecting structure to function with the recovery of over 1000 high-quality activated sludge metagenome-assembled genomes encoding full-length rRNA genes using long-read sequencing.</title>
        <authorList>
            <person name="Singleton C.M."/>
            <person name="Petriglieri F."/>
            <person name="Kristensen J.M."/>
            <person name="Kirkegaard R.H."/>
            <person name="Michaelsen T.Y."/>
            <person name="Andersen M.H."/>
            <person name="Karst S.M."/>
            <person name="Dueholm M.S."/>
            <person name="Nielsen P.H."/>
            <person name="Albertsen M."/>
        </authorList>
    </citation>
    <scope>NUCLEOTIDE SEQUENCE [LARGE SCALE GENOMIC DNA]</scope>
    <source>
        <strain evidence="1">Fred_18-Q3-R57-64_BAT3C.720</strain>
    </source>
</reference>
<dbReference type="SUPFAM" id="SSF52540">
    <property type="entry name" value="P-loop containing nucleoside triphosphate hydrolases"/>
    <property type="match status" value="1"/>
</dbReference>
<protein>
    <recommendedName>
        <fullName evidence="3">FeoB-type G domain-containing protein</fullName>
    </recommendedName>
</protein>
<dbReference type="InterPro" id="IPR027417">
    <property type="entry name" value="P-loop_NTPase"/>
</dbReference>
<name>A0A935TB39_9PROT</name>
<evidence type="ECO:0008006" key="3">
    <source>
        <dbReference type="Google" id="ProtNLM"/>
    </source>
</evidence>
<organism evidence="1 2">
    <name type="scientific">Candidatus Accumulibacter affinis</name>
    <dbReference type="NCBI Taxonomy" id="2954384"/>
    <lineage>
        <taxon>Bacteria</taxon>
        <taxon>Pseudomonadati</taxon>
        <taxon>Pseudomonadota</taxon>
        <taxon>Betaproteobacteria</taxon>
        <taxon>Candidatus Accumulibacter</taxon>
    </lineage>
</organism>
<accession>A0A935TB39</accession>
<sequence length="92" mass="9640">MQGERMSAANLGLRLALLGNPNCGKTALFNLLTVPISRCPIRRSRRCVYSSRFDRPAAGGPPGRNVRLAGGGAQAVLPSSTCSVSASSSRRP</sequence>
<evidence type="ECO:0000313" key="1">
    <source>
        <dbReference type="EMBL" id="MBK7954198.1"/>
    </source>
</evidence>
<gene>
    <name evidence="1" type="ORF">IPK02_09690</name>
</gene>
<proteinExistence type="predicted"/>
<dbReference type="Proteomes" id="UP000706151">
    <property type="component" value="Unassembled WGS sequence"/>
</dbReference>